<dbReference type="Gene3D" id="1.20.1440.110">
    <property type="entry name" value="acylaminoacyl peptidase"/>
    <property type="match status" value="1"/>
</dbReference>
<dbReference type="InterPro" id="IPR001763">
    <property type="entry name" value="Rhodanese-like_dom"/>
</dbReference>
<dbReference type="PANTHER" id="PTHR22946:SF12">
    <property type="entry name" value="CONIDIAL PIGMENT BIOSYNTHESIS PROTEIN AYG1 (AFU_ORTHOLOGUE AFUA_2G17550)"/>
    <property type="match status" value="1"/>
</dbReference>
<name>A0A1X7E0N2_9HYPH</name>
<gene>
    <name evidence="3" type="ORF">SAMN02982989_3285</name>
</gene>
<dbReference type="PROSITE" id="PS50206">
    <property type="entry name" value="RHODANESE_3"/>
    <property type="match status" value="1"/>
</dbReference>
<dbReference type="InterPro" id="IPR029058">
    <property type="entry name" value="AB_hydrolase_fold"/>
</dbReference>
<dbReference type="PANTHER" id="PTHR22946">
    <property type="entry name" value="DIENELACTONE HYDROLASE DOMAIN-CONTAINING PROTEIN-RELATED"/>
    <property type="match status" value="1"/>
</dbReference>
<dbReference type="AlphaFoldDB" id="A0A1X7E0N2"/>
<evidence type="ECO:0000313" key="3">
    <source>
        <dbReference type="EMBL" id="SMF25199.1"/>
    </source>
</evidence>
<accession>A0A1X7E0N2</accession>
<organism evidence="3 4">
    <name type="scientific">Xaviernesmea oryzae</name>
    <dbReference type="NCBI Taxonomy" id="464029"/>
    <lineage>
        <taxon>Bacteria</taxon>
        <taxon>Pseudomonadati</taxon>
        <taxon>Pseudomonadota</taxon>
        <taxon>Alphaproteobacteria</taxon>
        <taxon>Hyphomicrobiales</taxon>
        <taxon>Rhizobiaceae</taxon>
        <taxon>Rhizobium/Agrobacterium group</taxon>
        <taxon>Xaviernesmea</taxon>
    </lineage>
</organism>
<sequence>MALSLAEGDLTAENEAALRQFTLQRLLGYGLEFGDANALRDLVAGGADWHNAALALADQRLALLEERRSSPTSRHTRRDVHYRASALLRASQVMMTTDTEYRREIYDRAAREFSLAILDDEGRERVVLDGENGRIAGWYFSAGAGVTPVVIIVGGVEGWAMDAEPYGRVFAERGISVLLIDAPGQGESRFQFSTYISREWKRAMLPVIEYAHVRARGAPVGLLGNSVGGNFACHLAADPRVAACCNNGALLDPIKQRERKSFFLKMIAATGGLEGFALEEAWSTLEMTPESMNFTCPLLIVQGGEDPLVSVAESKLMLDWSKSPDKQMYVFEEGDHCIYRRPADKYNLIGDWFQERLLRE</sequence>
<dbReference type="InterPro" id="IPR050261">
    <property type="entry name" value="FrsA_esterase"/>
</dbReference>
<dbReference type="Pfam" id="PF12697">
    <property type="entry name" value="Abhydrolase_6"/>
    <property type="match status" value="1"/>
</dbReference>
<evidence type="ECO:0000259" key="2">
    <source>
        <dbReference type="PROSITE" id="PS50206"/>
    </source>
</evidence>
<dbReference type="STRING" id="464029.SAMN02982989_3285"/>
<dbReference type="EMBL" id="FXAF01000005">
    <property type="protein sequence ID" value="SMF25199.1"/>
    <property type="molecule type" value="Genomic_DNA"/>
</dbReference>
<dbReference type="SUPFAM" id="SSF53474">
    <property type="entry name" value="alpha/beta-Hydrolases"/>
    <property type="match status" value="1"/>
</dbReference>
<protein>
    <submittedName>
        <fullName evidence="3">Esterase/lipase</fullName>
    </submittedName>
</protein>
<dbReference type="Gene3D" id="3.40.50.1820">
    <property type="entry name" value="alpha/beta hydrolase"/>
    <property type="match status" value="1"/>
</dbReference>
<feature type="domain" description="Rhodanese" evidence="2">
    <location>
        <begin position="130"/>
        <end position="168"/>
    </location>
</feature>
<evidence type="ECO:0000256" key="1">
    <source>
        <dbReference type="ARBA" id="ARBA00038115"/>
    </source>
</evidence>
<proteinExistence type="inferred from homology"/>
<evidence type="ECO:0000313" key="4">
    <source>
        <dbReference type="Proteomes" id="UP000192903"/>
    </source>
</evidence>
<dbReference type="Proteomes" id="UP000192903">
    <property type="component" value="Unassembled WGS sequence"/>
</dbReference>
<keyword evidence="4" id="KW-1185">Reference proteome</keyword>
<comment type="similarity">
    <text evidence="1">Belongs to the AB hydrolase superfamily. FUS2 hydrolase family.</text>
</comment>
<reference evidence="4" key="1">
    <citation type="submission" date="2017-04" db="EMBL/GenBank/DDBJ databases">
        <authorList>
            <person name="Varghese N."/>
            <person name="Submissions S."/>
        </authorList>
    </citation>
    <scope>NUCLEOTIDE SEQUENCE [LARGE SCALE GENOMIC DNA]</scope>
    <source>
        <strain evidence="4">B4P</strain>
    </source>
</reference>
<dbReference type="InterPro" id="IPR000073">
    <property type="entry name" value="AB_hydrolase_1"/>
</dbReference>